<proteinExistence type="predicted"/>
<sequence>MKTDTEPRRATTTGWIALAAYKPDPALFERQLRSIQSQTVQDFRVVICADGGQGEVRALVARLTDGDQRFSVVGADDRLGFYRNFERALRAVPPEAAWVALSDQDDFWHADKLERMLPHLEAASMVAGQARVVRYPDETVLNPNTDRRNVAPDDLPAFNQFTGGMSVLRRDLLDLALPFPHSDSPAQVHDHWLALCAAVAGGAIVIPDIVQDYVQHGGNVLGESEDDRLRPAASWRRISDRARSSYGSASVGALAAVAFDASAGWAATMTDTLAERLPDDPAARRLASLYGRRSSWWRMARHLGGSALSRRVPARNAVVQLVGSSLRPIARRRGRR</sequence>
<evidence type="ECO:0000313" key="2">
    <source>
        <dbReference type="EMBL" id="MFH8250748.1"/>
    </source>
</evidence>
<gene>
    <name evidence="2" type="ORF">ACH3VR_10320</name>
</gene>
<dbReference type="RefSeq" id="WP_396640701.1">
    <property type="nucleotide sequence ID" value="NZ_JBIQWL010000003.1"/>
</dbReference>
<dbReference type="EC" id="2.4.-.-" evidence="2"/>
<keyword evidence="3" id="KW-1185">Reference proteome</keyword>
<keyword evidence="2" id="KW-0808">Transferase</keyword>
<name>A0ABW7Q7E1_9MICO</name>
<reference evidence="2 3" key="1">
    <citation type="submission" date="2024-09" db="EMBL/GenBank/DDBJ databases">
        <authorList>
            <person name="Pan X."/>
        </authorList>
    </citation>
    <scope>NUCLEOTIDE SEQUENCE [LARGE SCALE GENOMIC DNA]</scope>
    <source>
        <strain evidence="2 3">B2969</strain>
    </source>
</reference>
<evidence type="ECO:0000259" key="1">
    <source>
        <dbReference type="Pfam" id="PF00535"/>
    </source>
</evidence>
<comment type="caution">
    <text evidence="2">The sequence shown here is derived from an EMBL/GenBank/DDBJ whole genome shotgun (WGS) entry which is preliminary data.</text>
</comment>
<feature type="domain" description="Glycosyltransferase 2-like" evidence="1">
    <location>
        <begin position="28"/>
        <end position="146"/>
    </location>
</feature>
<evidence type="ECO:0000313" key="3">
    <source>
        <dbReference type="Proteomes" id="UP001610861"/>
    </source>
</evidence>
<keyword evidence="2" id="KW-0328">Glycosyltransferase</keyword>
<dbReference type="InterPro" id="IPR001173">
    <property type="entry name" value="Glyco_trans_2-like"/>
</dbReference>
<dbReference type="EMBL" id="JBIQWL010000003">
    <property type="protein sequence ID" value="MFH8250748.1"/>
    <property type="molecule type" value="Genomic_DNA"/>
</dbReference>
<dbReference type="GO" id="GO:0016757">
    <property type="term" value="F:glycosyltransferase activity"/>
    <property type="evidence" value="ECO:0007669"/>
    <property type="project" value="UniProtKB-KW"/>
</dbReference>
<dbReference type="SUPFAM" id="SSF53448">
    <property type="entry name" value="Nucleotide-diphospho-sugar transferases"/>
    <property type="match status" value="1"/>
</dbReference>
<accession>A0ABW7Q7E1</accession>
<dbReference type="Proteomes" id="UP001610861">
    <property type="component" value="Unassembled WGS sequence"/>
</dbReference>
<dbReference type="Pfam" id="PF00535">
    <property type="entry name" value="Glycos_transf_2"/>
    <property type="match status" value="1"/>
</dbReference>
<protein>
    <submittedName>
        <fullName evidence="2">Glycosyltransferase</fullName>
        <ecNumber evidence="2">2.4.-.-</ecNumber>
    </submittedName>
</protein>
<dbReference type="InterPro" id="IPR029044">
    <property type="entry name" value="Nucleotide-diphossugar_trans"/>
</dbReference>
<organism evidence="2 3">
    <name type="scientific">Microbacterium alkaliflavum</name>
    <dbReference type="NCBI Taxonomy" id="3248839"/>
    <lineage>
        <taxon>Bacteria</taxon>
        <taxon>Bacillati</taxon>
        <taxon>Actinomycetota</taxon>
        <taxon>Actinomycetes</taxon>
        <taxon>Micrococcales</taxon>
        <taxon>Microbacteriaceae</taxon>
        <taxon>Microbacterium</taxon>
    </lineage>
</organism>
<dbReference type="Gene3D" id="3.90.550.10">
    <property type="entry name" value="Spore Coat Polysaccharide Biosynthesis Protein SpsA, Chain A"/>
    <property type="match status" value="1"/>
</dbReference>